<evidence type="ECO:0000313" key="3">
    <source>
        <dbReference type="EMBL" id="RCV60902.1"/>
    </source>
</evidence>
<protein>
    <submittedName>
        <fullName evidence="3">Uncharacterized protein</fullName>
    </submittedName>
</protein>
<sequence>MNNDTIQRLREPAAWVLLGAVAVQMLAGLIYVFGSAAGYGGSPIPANVVSQRETFLGPVTVAMVLAAVALVLTAREKSPRVFGVVLTALILLGVGAVFGIITLIMGFVANVSVIANGFGDFFRTGAQLGVLAFAGLVLVRVFGDQNLVPRVPQQAAGPYGQSGPQPGYAPPTGAQPSFAQPSPNQTGQGYTLGAQGYQQPQDWSAQQQPYGDPNQTGAGRQGWPQEGYAQPSGAQQPYPAQQPEGAADPAAQQGQTGYSTTGGQQPYGQQYGQAAGYGQTGGQQPQDWSSASPAESAQQPYGQPQQPPYAGQPGYSETGAQQAGYGYGSATPGYGASGEQAGYGESPYAGQQSGGSDAGVPGYGSADSEATMVQQPVAGNTGAFPTEPPAAQHSERAAQDAIQYGWYQQGSGGQAQGDQGDSEATMRVEPGYGAQYGAPGSYPGQPHETPGTYGGDQQRRAGSEHDERPQGWYRDDDRR</sequence>
<dbReference type="AlphaFoldDB" id="A0A368T8Y7"/>
<feature type="transmembrane region" description="Helical" evidence="2">
    <location>
        <begin position="54"/>
        <end position="74"/>
    </location>
</feature>
<feature type="compositionally biased region" description="Polar residues" evidence="1">
    <location>
        <begin position="174"/>
        <end position="189"/>
    </location>
</feature>
<feature type="transmembrane region" description="Helical" evidence="2">
    <location>
        <begin position="12"/>
        <end position="34"/>
    </location>
</feature>
<gene>
    <name evidence="3" type="ORF">DEF24_05680</name>
</gene>
<keyword evidence="2" id="KW-0812">Transmembrane</keyword>
<accession>A0A368T8Y7</accession>
<evidence type="ECO:0000256" key="1">
    <source>
        <dbReference type="SAM" id="MobiDB-lite"/>
    </source>
</evidence>
<keyword evidence="4" id="KW-1185">Reference proteome</keyword>
<comment type="caution">
    <text evidence="3">The sequence shown here is derived from an EMBL/GenBank/DDBJ whole genome shotgun (WGS) entry which is preliminary data.</text>
</comment>
<feature type="compositionally biased region" description="Low complexity" evidence="1">
    <location>
        <begin position="250"/>
        <end position="324"/>
    </location>
</feature>
<reference evidence="3 4" key="1">
    <citation type="submission" date="2018-04" db="EMBL/GenBank/DDBJ databases">
        <title>Novel actinobacteria from marine sediment.</title>
        <authorList>
            <person name="Ng Z.Y."/>
            <person name="Tan G.Y.A."/>
        </authorList>
    </citation>
    <scope>NUCLEOTIDE SEQUENCE [LARGE SCALE GENOMIC DNA]</scope>
    <source>
        <strain evidence="3 4">TPS81</strain>
    </source>
</reference>
<organism evidence="3 4">
    <name type="scientific">Marinitenerispora sediminis</name>
    <dbReference type="NCBI Taxonomy" id="1931232"/>
    <lineage>
        <taxon>Bacteria</taxon>
        <taxon>Bacillati</taxon>
        <taxon>Actinomycetota</taxon>
        <taxon>Actinomycetes</taxon>
        <taxon>Streptosporangiales</taxon>
        <taxon>Nocardiopsidaceae</taxon>
        <taxon>Marinitenerispora</taxon>
    </lineage>
</organism>
<dbReference type="RefSeq" id="WP_114397872.1">
    <property type="nucleotide sequence ID" value="NZ_QEIN01000029.1"/>
</dbReference>
<feature type="compositionally biased region" description="Basic and acidic residues" evidence="1">
    <location>
        <begin position="457"/>
        <end position="479"/>
    </location>
</feature>
<evidence type="ECO:0000313" key="4">
    <source>
        <dbReference type="Proteomes" id="UP000253318"/>
    </source>
</evidence>
<feature type="region of interest" description="Disordered" evidence="1">
    <location>
        <begin position="153"/>
        <end position="479"/>
    </location>
</feature>
<name>A0A368T8Y7_9ACTN</name>
<feature type="transmembrane region" description="Helical" evidence="2">
    <location>
        <begin position="81"/>
        <end position="109"/>
    </location>
</feature>
<dbReference type="EMBL" id="QEIN01000029">
    <property type="protein sequence ID" value="RCV60902.1"/>
    <property type="molecule type" value="Genomic_DNA"/>
</dbReference>
<feature type="compositionally biased region" description="Low complexity" evidence="1">
    <location>
        <begin position="153"/>
        <end position="166"/>
    </location>
</feature>
<feature type="transmembrane region" description="Helical" evidence="2">
    <location>
        <begin position="121"/>
        <end position="142"/>
    </location>
</feature>
<dbReference type="Proteomes" id="UP000253318">
    <property type="component" value="Unassembled WGS sequence"/>
</dbReference>
<feature type="compositionally biased region" description="Low complexity" evidence="1">
    <location>
        <begin position="198"/>
        <end position="208"/>
    </location>
</feature>
<keyword evidence="2" id="KW-1133">Transmembrane helix</keyword>
<proteinExistence type="predicted"/>
<keyword evidence="2" id="KW-0472">Membrane</keyword>
<evidence type="ECO:0000256" key="2">
    <source>
        <dbReference type="SAM" id="Phobius"/>
    </source>
</evidence>